<evidence type="ECO:0000259" key="7">
    <source>
        <dbReference type="Pfam" id="PF04138"/>
    </source>
</evidence>
<dbReference type="RefSeq" id="WP_190788488.1">
    <property type="nucleotide sequence ID" value="NZ_JACXLC010000001.1"/>
</dbReference>
<evidence type="ECO:0000313" key="9">
    <source>
        <dbReference type="Proteomes" id="UP000635384"/>
    </source>
</evidence>
<evidence type="ECO:0000256" key="1">
    <source>
        <dbReference type="ARBA" id="ARBA00004141"/>
    </source>
</evidence>
<evidence type="ECO:0000256" key="6">
    <source>
        <dbReference type="SAM" id="Phobius"/>
    </source>
</evidence>
<proteinExistence type="inferred from homology"/>
<protein>
    <submittedName>
        <fullName evidence="8">GtrA family protein</fullName>
    </submittedName>
</protein>
<feature type="transmembrane region" description="Helical" evidence="6">
    <location>
        <begin position="45"/>
        <end position="64"/>
    </location>
</feature>
<dbReference type="Proteomes" id="UP000635384">
    <property type="component" value="Unassembled WGS sequence"/>
</dbReference>
<organism evidence="8 9">
    <name type="scientific">Erythrobacter rubeus</name>
    <dbReference type="NCBI Taxonomy" id="2760803"/>
    <lineage>
        <taxon>Bacteria</taxon>
        <taxon>Pseudomonadati</taxon>
        <taxon>Pseudomonadota</taxon>
        <taxon>Alphaproteobacteria</taxon>
        <taxon>Sphingomonadales</taxon>
        <taxon>Erythrobacteraceae</taxon>
        <taxon>Erythrobacter/Porphyrobacter group</taxon>
        <taxon>Erythrobacter</taxon>
    </lineage>
</organism>
<dbReference type="InterPro" id="IPR007267">
    <property type="entry name" value="GtrA_DPMS_TM"/>
</dbReference>
<feature type="domain" description="GtrA/DPMS transmembrane" evidence="7">
    <location>
        <begin position="19"/>
        <end position="136"/>
    </location>
</feature>
<comment type="caution">
    <text evidence="8">The sequence shown here is derived from an EMBL/GenBank/DDBJ whole genome shotgun (WGS) entry which is preliminary data.</text>
</comment>
<evidence type="ECO:0000256" key="5">
    <source>
        <dbReference type="ARBA" id="ARBA00023136"/>
    </source>
</evidence>
<evidence type="ECO:0000256" key="2">
    <source>
        <dbReference type="ARBA" id="ARBA00009399"/>
    </source>
</evidence>
<evidence type="ECO:0000313" key="8">
    <source>
        <dbReference type="EMBL" id="MBD2843088.1"/>
    </source>
</evidence>
<gene>
    <name evidence="8" type="ORF">IB285_12570</name>
</gene>
<sequence length="146" mass="15018">MSQMIGTLIGKLRDVRFVRYVLASVGALAVDVGAFLALLSIGMAAAAASAIGYSLGILAHWLMSSRAVFQDNVAAGGLARTRQKALFVISALVGLALTTAIVGLADYTGSDPRIAKLAAIAVSFTATWLIRARIVFRPSPGAAQGG</sequence>
<keyword evidence="9" id="KW-1185">Reference proteome</keyword>
<reference evidence="8 9" key="1">
    <citation type="submission" date="2020-09" db="EMBL/GenBank/DDBJ databases">
        <authorList>
            <person name="Yoon J.-W."/>
        </authorList>
    </citation>
    <scope>NUCLEOTIDE SEQUENCE [LARGE SCALE GENOMIC DNA]</scope>
    <source>
        <strain evidence="8 9">KMU-140</strain>
    </source>
</reference>
<feature type="transmembrane region" description="Helical" evidence="6">
    <location>
        <begin position="85"/>
        <end position="105"/>
    </location>
</feature>
<dbReference type="PANTHER" id="PTHR38459:SF1">
    <property type="entry name" value="PROPHAGE BACTOPRENOL-LINKED GLUCOSE TRANSLOCASE HOMOLOG"/>
    <property type="match status" value="1"/>
</dbReference>
<accession>A0ABR8KV45</accession>
<dbReference type="PANTHER" id="PTHR38459">
    <property type="entry name" value="PROPHAGE BACTOPRENOL-LINKED GLUCOSE TRANSLOCASE HOMOLOG"/>
    <property type="match status" value="1"/>
</dbReference>
<dbReference type="InterPro" id="IPR051401">
    <property type="entry name" value="GtrA_CellWall_Glycosyl"/>
</dbReference>
<keyword evidence="3 6" id="KW-0812">Transmembrane</keyword>
<keyword evidence="5 6" id="KW-0472">Membrane</keyword>
<evidence type="ECO:0000256" key="3">
    <source>
        <dbReference type="ARBA" id="ARBA00022692"/>
    </source>
</evidence>
<keyword evidence="4 6" id="KW-1133">Transmembrane helix</keyword>
<name>A0ABR8KV45_9SPHN</name>
<feature type="transmembrane region" description="Helical" evidence="6">
    <location>
        <begin position="117"/>
        <end position="136"/>
    </location>
</feature>
<comment type="similarity">
    <text evidence="2">Belongs to the GtrA family.</text>
</comment>
<comment type="subcellular location">
    <subcellularLocation>
        <location evidence="1">Membrane</location>
        <topology evidence="1">Multi-pass membrane protein</topology>
    </subcellularLocation>
</comment>
<evidence type="ECO:0000256" key="4">
    <source>
        <dbReference type="ARBA" id="ARBA00022989"/>
    </source>
</evidence>
<feature type="transmembrane region" description="Helical" evidence="6">
    <location>
        <begin position="20"/>
        <end position="39"/>
    </location>
</feature>
<dbReference type="Pfam" id="PF04138">
    <property type="entry name" value="GtrA_DPMS_TM"/>
    <property type="match status" value="1"/>
</dbReference>
<dbReference type="EMBL" id="JACXLC010000001">
    <property type="protein sequence ID" value="MBD2843088.1"/>
    <property type="molecule type" value="Genomic_DNA"/>
</dbReference>